<dbReference type="EMBL" id="UINC01005200">
    <property type="protein sequence ID" value="SVA19763.1"/>
    <property type="molecule type" value="Genomic_DNA"/>
</dbReference>
<gene>
    <name evidence="3" type="ORF">METZ01_LOCUS72617</name>
</gene>
<reference evidence="3" key="1">
    <citation type="submission" date="2018-05" db="EMBL/GenBank/DDBJ databases">
        <authorList>
            <person name="Lanie J.A."/>
            <person name="Ng W.-L."/>
            <person name="Kazmierczak K.M."/>
            <person name="Andrzejewski T.M."/>
            <person name="Davidsen T.M."/>
            <person name="Wayne K.J."/>
            <person name="Tettelin H."/>
            <person name="Glass J.I."/>
            <person name="Rusch D."/>
            <person name="Podicherti R."/>
            <person name="Tsui H.-C.T."/>
            <person name="Winkler M.E."/>
        </authorList>
    </citation>
    <scope>NUCLEOTIDE SEQUENCE</scope>
</reference>
<evidence type="ECO:0000313" key="3">
    <source>
        <dbReference type="EMBL" id="SVA19763.1"/>
    </source>
</evidence>
<dbReference type="Gene3D" id="1.20.1290.10">
    <property type="entry name" value="AhpD-like"/>
    <property type="match status" value="3"/>
</dbReference>
<dbReference type="InterPro" id="IPR029032">
    <property type="entry name" value="AhpD-like"/>
</dbReference>
<protein>
    <recommendedName>
        <fullName evidence="2">Carboxymuconolactone decarboxylase-like domain-containing protein</fullName>
    </recommendedName>
</protein>
<sequence>MGLAYNSIYSIDRYQELKTALFCGYNKPIPVRKGQRKNTAWYFYAGPFGLNASISNVLVKNNRTTTRGEQIMLIPEFTLNLQVRVWLMTTLAALLVCSAAFAQQPPPPPGAYDAAPYLGQIRNTYVYGDIWERPGLSARDRSMITVAVNQATYATNELRLHMGRALDNGITQAELTEIIAHTLWYSGFPTGVNAARVAAQVFEERGLSAIPPGASSRQPPVNPELEFPEAYSQTPYLRDLLNQVLYAETWTREELSPRDRSMITVAVGTALYASSEVRYHIGRALDNGVTQEEISEIITHVTFYSGFPTGVNASRVAAEVFEARGLAIGDSRFPGAPYLDELISGLVYGETWPRNQLSERDRSLATIAVTLANYQTDQLRVHLGRGLDNGLTTQEISELIAQVTLYAGFPPGVNGSRTFAEVLQERGLPLPD</sequence>
<evidence type="ECO:0000259" key="2">
    <source>
        <dbReference type="Pfam" id="PF02627"/>
    </source>
</evidence>
<feature type="domain" description="Carboxymuconolactone decarboxylase-like" evidence="2">
    <location>
        <begin position="339"/>
        <end position="410"/>
    </location>
</feature>
<name>A0A381TZY3_9ZZZZ</name>
<dbReference type="PANTHER" id="PTHR33570:SF9">
    <property type="entry name" value="BLL4600 PROTEIN"/>
    <property type="match status" value="1"/>
</dbReference>
<feature type="domain" description="Carboxymuconolactone decarboxylase-like" evidence="2">
    <location>
        <begin position="237"/>
        <end position="319"/>
    </location>
</feature>
<keyword evidence="1" id="KW-1133">Transmembrane helix</keyword>
<feature type="transmembrane region" description="Helical" evidence="1">
    <location>
        <begin position="41"/>
        <end position="59"/>
    </location>
</feature>
<proteinExistence type="predicted"/>
<feature type="domain" description="Carboxymuconolactone decarboxylase-like" evidence="2">
    <location>
        <begin position="118"/>
        <end position="199"/>
    </location>
</feature>
<dbReference type="InterPro" id="IPR003779">
    <property type="entry name" value="CMD-like"/>
</dbReference>
<keyword evidence="1" id="KW-0812">Transmembrane</keyword>
<dbReference type="InterPro" id="IPR052512">
    <property type="entry name" value="4CMD/NDH-1_regulator"/>
</dbReference>
<accession>A0A381TZY3</accession>
<dbReference type="PANTHER" id="PTHR33570">
    <property type="entry name" value="4-CARBOXYMUCONOLACTONE DECARBOXYLASE FAMILY PROTEIN"/>
    <property type="match status" value="1"/>
</dbReference>
<keyword evidence="1" id="KW-0472">Membrane</keyword>
<dbReference type="AlphaFoldDB" id="A0A381TZY3"/>
<dbReference type="Pfam" id="PF02627">
    <property type="entry name" value="CMD"/>
    <property type="match status" value="3"/>
</dbReference>
<dbReference type="SUPFAM" id="SSF69118">
    <property type="entry name" value="AhpD-like"/>
    <property type="match status" value="3"/>
</dbReference>
<organism evidence="3">
    <name type="scientific">marine metagenome</name>
    <dbReference type="NCBI Taxonomy" id="408172"/>
    <lineage>
        <taxon>unclassified sequences</taxon>
        <taxon>metagenomes</taxon>
        <taxon>ecological metagenomes</taxon>
    </lineage>
</organism>
<dbReference type="GO" id="GO:0051920">
    <property type="term" value="F:peroxiredoxin activity"/>
    <property type="evidence" value="ECO:0007669"/>
    <property type="project" value="InterPro"/>
</dbReference>
<evidence type="ECO:0000256" key="1">
    <source>
        <dbReference type="SAM" id="Phobius"/>
    </source>
</evidence>
<feature type="transmembrane region" description="Helical" evidence="1">
    <location>
        <begin position="79"/>
        <end position="102"/>
    </location>
</feature>